<dbReference type="GO" id="GO:0003700">
    <property type="term" value="F:DNA-binding transcription factor activity"/>
    <property type="evidence" value="ECO:0007669"/>
    <property type="project" value="InterPro"/>
</dbReference>
<dbReference type="SMART" id="SM00448">
    <property type="entry name" value="REC"/>
    <property type="match status" value="1"/>
</dbReference>
<proteinExistence type="predicted"/>
<dbReference type="PANTHER" id="PTHR42713">
    <property type="entry name" value="HISTIDINE KINASE-RELATED"/>
    <property type="match status" value="1"/>
</dbReference>
<dbReference type="CDD" id="cd17536">
    <property type="entry name" value="REC_YesN-like"/>
    <property type="match status" value="1"/>
</dbReference>
<evidence type="ECO:0000256" key="4">
    <source>
        <dbReference type="ARBA" id="ARBA00023012"/>
    </source>
</evidence>
<evidence type="ECO:0000259" key="10">
    <source>
        <dbReference type="PROSITE" id="PS50110"/>
    </source>
</evidence>
<evidence type="ECO:0000313" key="11">
    <source>
        <dbReference type="EMBL" id="RAV09938.1"/>
    </source>
</evidence>
<comment type="caution">
    <text evidence="11">The sequence shown here is derived from an EMBL/GenBank/DDBJ whole genome shotgun (WGS) entry which is preliminary data.</text>
</comment>
<dbReference type="PROSITE" id="PS00041">
    <property type="entry name" value="HTH_ARAC_FAMILY_1"/>
    <property type="match status" value="1"/>
</dbReference>
<keyword evidence="6" id="KW-0238">DNA-binding</keyword>
<dbReference type="AlphaFoldDB" id="A0A329LR77"/>
<evidence type="ECO:0000256" key="6">
    <source>
        <dbReference type="ARBA" id="ARBA00023125"/>
    </source>
</evidence>
<protein>
    <recommendedName>
        <fullName evidence="13">DNA-binding response regulator</fullName>
    </recommendedName>
</protein>
<dbReference type="InterPro" id="IPR051552">
    <property type="entry name" value="HptR"/>
</dbReference>
<dbReference type="PRINTS" id="PR00032">
    <property type="entry name" value="HTHARAC"/>
</dbReference>
<organism evidence="11 12">
    <name type="scientific">Paenibacillus contaminans</name>
    <dbReference type="NCBI Taxonomy" id="450362"/>
    <lineage>
        <taxon>Bacteria</taxon>
        <taxon>Bacillati</taxon>
        <taxon>Bacillota</taxon>
        <taxon>Bacilli</taxon>
        <taxon>Bacillales</taxon>
        <taxon>Paenibacillaceae</taxon>
        <taxon>Paenibacillus</taxon>
    </lineage>
</organism>
<feature type="domain" description="HTH araC/xylS-type" evidence="9">
    <location>
        <begin position="448"/>
        <end position="546"/>
    </location>
</feature>
<dbReference type="InterPro" id="IPR009057">
    <property type="entry name" value="Homeodomain-like_sf"/>
</dbReference>
<dbReference type="GO" id="GO:0000160">
    <property type="term" value="P:phosphorelay signal transduction system"/>
    <property type="evidence" value="ECO:0007669"/>
    <property type="project" value="UniProtKB-KW"/>
</dbReference>
<comment type="subcellular location">
    <subcellularLocation>
        <location evidence="1">Cytoplasm</location>
    </subcellularLocation>
</comment>
<dbReference type="SMART" id="SM00342">
    <property type="entry name" value="HTH_ARAC"/>
    <property type="match status" value="1"/>
</dbReference>
<evidence type="ECO:0000256" key="2">
    <source>
        <dbReference type="ARBA" id="ARBA00022490"/>
    </source>
</evidence>
<dbReference type="InterPro" id="IPR018062">
    <property type="entry name" value="HTH_AraC-typ_CS"/>
</dbReference>
<dbReference type="PANTHER" id="PTHR42713:SF3">
    <property type="entry name" value="TRANSCRIPTIONAL REGULATORY PROTEIN HPTR"/>
    <property type="match status" value="1"/>
</dbReference>
<dbReference type="SUPFAM" id="SSF52172">
    <property type="entry name" value="CheY-like"/>
    <property type="match status" value="1"/>
</dbReference>
<dbReference type="PROSITE" id="PS50110">
    <property type="entry name" value="RESPONSE_REGULATORY"/>
    <property type="match status" value="1"/>
</dbReference>
<dbReference type="GO" id="GO:0043565">
    <property type="term" value="F:sequence-specific DNA binding"/>
    <property type="evidence" value="ECO:0007669"/>
    <property type="project" value="InterPro"/>
</dbReference>
<dbReference type="Proteomes" id="UP000250369">
    <property type="component" value="Unassembled WGS sequence"/>
</dbReference>
<keyword evidence="7" id="KW-0804">Transcription</keyword>
<keyword evidence="3 8" id="KW-0597">Phosphoprotein</keyword>
<evidence type="ECO:0000256" key="3">
    <source>
        <dbReference type="ARBA" id="ARBA00022553"/>
    </source>
</evidence>
<feature type="domain" description="Response regulatory" evidence="10">
    <location>
        <begin position="15"/>
        <end position="132"/>
    </location>
</feature>
<evidence type="ECO:0000256" key="5">
    <source>
        <dbReference type="ARBA" id="ARBA00023015"/>
    </source>
</evidence>
<keyword evidence="4" id="KW-0902">Two-component regulatory system</keyword>
<dbReference type="InterPro" id="IPR011006">
    <property type="entry name" value="CheY-like_superfamily"/>
</dbReference>
<feature type="modified residue" description="4-aspartylphosphate" evidence="8">
    <location>
        <position position="67"/>
    </location>
</feature>
<dbReference type="PROSITE" id="PS01124">
    <property type="entry name" value="HTH_ARAC_FAMILY_2"/>
    <property type="match status" value="1"/>
</dbReference>
<evidence type="ECO:0000313" key="12">
    <source>
        <dbReference type="Proteomes" id="UP000250369"/>
    </source>
</evidence>
<accession>A0A329LR77</accession>
<dbReference type="Pfam" id="PF12833">
    <property type="entry name" value="HTH_18"/>
    <property type="match status" value="1"/>
</dbReference>
<gene>
    <name evidence="11" type="ORF">DQG23_38820</name>
</gene>
<keyword evidence="2" id="KW-0963">Cytoplasm</keyword>
<sequence>MIRETEKMGETHMFTILIVDDNRADRLGIRGLIDWEQLGIEVAGLAVDGEDGYKQAMQVRPDFILTDVAMPVMDGLKMTQKIKEELPETKFIFMSCFDDFDYLKSAINLEVYGYILKPIDLTELTESLLKVKHVKEQELEKTQSDELLRRRIQESMPVLQEQLIRDLLSGKFENEADIRERMQYLGMKDLQEGCSVLFVQIDNYETLFGNLTAEERHLLQVKLQKCAEDTILNEFAGYWSSQAFNSAAIILLVQEPENEALWNRIVEAANRCKDMANDSLSLNVTLGISDISSRSGQLPKLYEMAQYAVKSKFYSSGNRIIMASEAVAPNEDSQYNILEIKRKLEGLLENGEEDDIVSFIDQCYDADIRFSETYVKNLTYSITQIMQMILLERNESYGSVFGNDIDIWDKLQRFETIEDIKRWLVGIIETVRSSVNKTGSGRYRKVIEDIKAIIDDSYAEIENVGQIVGPLYISASHANFIFKQQTGQTIFDYLLMQRMEAAKRLLLDPYMKIYEISEKTGYKTTSYFTSVFKEYTGVTPKQFRDKHDQK</sequence>
<keyword evidence="5" id="KW-0805">Transcription regulation</keyword>
<dbReference type="InterPro" id="IPR018060">
    <property type="entry name" value="HTH_AraC"/>
</dbReference>
<dbReference type="Gene3D" id="1.10.10.60">
    <property type="entry name" value="Homeodomain-like"/>
    <property type="match status" value="2"/>
</dbReference>
<dbReference type="Gene3D" id="3.40.50.2300">
    <property type="match status" value="1"/>
</dbReference>
<evidence type="ECO:0000256" key="8">
    <source>
        <dbReference type="PROSITE-ProRule" id="PRU00169"/>
    </source>
</evidence>
<evidence type="ECO:0000256" key="1">
    <source>
        <dbReference type="ARBA" id="ARBA00004496"/>
    </source>
</evidence>
<keyword evidence="12" id="KW-1185">Reference proteome</keyword>
<evidence type="ECO:0000256" key="7">
    <source>
        <dbReference type="ARBA" id="ARBA00023163"/>
    </source>
</evidence>
<reference evidence="11 12" key="1">
    <citation type="journal article" date="2009" name="Int. J. Syst. Evol. Microbiol.">
        <title>Paenibacillus contaminans sp. nov., isolated from a contaminated laboratory plate.</title>
        <authorList>
            <person name="Chou J.H."/>
            <person name="Lee J.H."/>
            <person name="Lin M.C."/>
            <person name="Chang P.S."/>
            <person name="Arun A.B."/>
            <person name="Young C.C."/>
            <person name="Chen W.M."/>
        </authorList>
    </citation>
    <scope>NUCLEOTIDE SEQUENCE [LARGE SCALE GENOMIC DNA]</scope>
    <source>
        <strain evidence="11 12">CKOBP-6</strain>
    </source>
</reference>
<dbReference type="Pfam" id="PF00072">
    <property type="entry name" value="Response_reg"/>
    <property type="match status" value="1"/>
</dbReference>
<dbReference type="GO" id="GO:0005737">
    <property type="term" value="C:cytoplasm"/>
    <property type="evidence" value="ECO:0007669"/>
    <property type="project" value="UniProtKB-SubCell"/>
</dbReference>
<dbReference type="EMBL" id="QMFB01000046">
    <property type="protein sequence ID" value="RAV09938.1"/>
    <property type="molecule type" value="Genomic_DNA"/>
</dbReference>
<name>A0A329LR77_9BACL</name>
<dbReference type="InterPro" id="IPR001789">
    <property type="entry name" value="Sig_transdc_resp-reg_receiver"/>
</dbReference>
<dbReference type="SUPFAM" id="SSF46689">
    <property type="entry name" value="Homeodomain-like"/>
    <property type="match status" value="1"/>
</dbReference>
<dbReference type="InterPro" id="IPR020449">
    <property type="entry name" value="Tscrpt_reg_AraC-type_HTH"/>
</dbReference>
<evidence type="ECO:0008006" key="13">
    <source>
        <dbReference type="Google" id="ProtNLM"/>
    </source>
</evidence>
<evidence type="ECO:0000259" key="9">
    <source>
        <dbReference type="PROSITE" id="PS01124"/>
    </source>
</evidence>